<keyword evidence="3" id="KW-1185">Reference proteome</keyword>
<feature type="compositionally biased region" description="Polar residues" evidence="1">
    <location>
        <begin position="97"/>
        <end position="106"/>
    </location>
</feature>
<name>A0AAD9PBI4_RIDPI</name>
<reference evidence="2" key="1">
    <citation type="journal article" date="2023" name="Mol. Biol. Evol.">
        <title>Third-Generation Sequencing Reveals the Adaptive Role of the Epigenome in Three Deep-Sea Polychaetes.</title>
        <authorList>
            <person name="Perez M."/>
            <person name="Aroh O."/>
            <person name="Sun Y."/>
            <person name="Lan Y."/>
            <person name="Juniper S.K."/>
            <person name="Young C.R."/>
            <person name="Angers B."/>
            <person name="Qian P.Y."/>
        </authorList>
    </citation>
    <scope>NUCLEOTIDE SEQUENCE</scope>
    <source>
        <strain evidence="2">R07B-5</strain>
    </source>
</reference>
<dbReference type="EMBL" id="JAODUO010000047">
    <property type="protein sequence ID" value="KAK2191703.1"/>
    <property type="molecule type" value="Genomic_DNA"/>
</dbReference>
<evidence type="ECO:0000313" key="2">
    <source>
        <dbReference type="EMBL" id="KAK2191703.1"/>
    </source>
</evidence>
<evidence type="ECO:0000256" key="1">
    <source>
        <dbReference type="SAM" id="MobiDB-lite"/>
    </source>
</evidence>
<feature type="compositionally biased region" description="Polar residues" evidence="1">
    <location>
        <begin position="65"/>
        <end position="88"/>
    </location>
</feature>
<accession>A0AAD9PBI4</accession>
<dbReference type="AlphaFoldDB" id="A0AAD9PBI4"/>
<comment type="caution">
    <text evidence="2">The sequence shown here is derived from an EMBL/GenBank/DDBJ whole genome shotgun (WGS) entry which is preliminary data.</text>
</comment>
<proteinExistence type="predicted"/>
<gene>
    <name evidence="2" type="ORF">NP493_47g02031</name>
</gene>
<protein>
    <submittedName>
        <fullName evidence="2">Uncharacterized protein</fullName>
    </submittedName>
</protein>
<sequence length="149" mass="15711">MSKIPGPVANGGPAPHSAQRGQEDGSSQEIRHSAPRKTSHPSPATSKERLGDTDTGSAHIPRNIPGQQDSNGITASVDSVAQNNTSTGDVLRGRITKSMSNGSLQHSPMELPPGDATIQSEQDDVAPMPRNKKLSATKSVARYVKSDMY</sequence>
<organism evidence="2 3">
    <name type="scientific">Ridgeia piscesae</name>
    <name type="common">Tubeworm</name>
    <dbReference type="NCBI Taxonomy" id="27915"/>
    <lineage>
        <taxon>Eukaryota</taxon>
        <taxon>Metazoa</taxon>
        <taxon>Spiralia</taxon>
        <taxon>Lophotrochozoa</taxon>
        <taxon>Annelida</taxon>
        <taxon>Polychaeta</taxon>
        <taxon>Sedentaria</taxon>
        <taxon>Canalipalpata</taxon>
        <taxon>Sabellida</taxon>
        <taxon>Siboglinidae</taxon>
        <taxon>Ridgeia</taxon>
    </lineage>
</organism>
<evidence type="ECO:0000313" key="3">
    <source>
        <dbReference type="Proteomes" id="UP001209878"/>
    </source>
</evidence>
<dbReference type="Proteomes" id="UP001209878">
    <property type="component" value="Unassembled WGS sequence"/>
</dbReference>
<feature type="region of interest" description="Disordered" evidence="1">
    <location>
        <begin position="1"/>
        <end position="133"/>
    </location>
</feature>